<dbReference type="PROSITE" id="PS51194">
    <property type="entry name" value="HELICASE_CTER"/>
    <property type="match status" value="1"/>
</dbReference>
<evidence type="ECO:0000256" key="2">
    <source>
        <dbReference type="ARBA" id="ARBA00007025"/>
    </source>
</evidence>
<evidence type="ECO:0000256" key="3">
    <source>
        <dbReference type="ARBA" id="ARBA00022723"/>
    </source>
</evidence>
<dbReference type="Pfam" id="PF00176">
    <property type="entry name" value="SNF2-rel_dom"/>
    <property type="match status" value="1"/>
</dbReference>
<dbReference type="SMART" id="SM00490">
    <property type="entry name" value="HELICc"/>
    <property type="match status" value="1"/>
</dbReference>
<dbReference type="EMBL" id="KN847341">
    <property type="protein sequence ID" value="KIW38232.1"/>
    <property type="molecule type" value="Genomic_DNA"/>
</dbReference>
<dbReference type="InterPro" id="IPR027417">
    <property type="entry name" value="P-loop_NTPase"/>
</dbReference>
<evidence type="ECO:0000256" key="6">
    <source>
        <dbReference type="ARBA" id="ARBA00022801"/>
    </source>
</evidence>
<evidence type="ECO:0000256" key="10">
    <source>
        <dbReference type="ARBA" id="ARBA00023242"/>
    </source>
</evidence>
<dbReference type="InterPro" id="IPR049730">
    <property type="entry name" value="SNF2/RAD54-like_C"/>
</dbReference>
<keyword evidence="4" id="KW-0547">Nucleotide-binding</keyword>
<organism evidence="16 17">
    <name type="scientific">Exophiala oligosperma</name>
    <dbReference type="NCBI Taxonomy" id="215243"/>
    <lineage>
        <taxon>Eukaryota</taxon>
        <taxon>Fungi</taxon>
        <taxon>Dikarya</taxon>
        <taxon>Ascomycota</taxon>
        <taxon>Pezizomycotina</taxon>
        <taxon>Eurotiomycetes</taxon>
        <taxon>Chaetothyriomycetidae</taxon>
        <taxon>Chaetothyriales</taxon>
        <taxon>Herpotrichiellaceae</taxon>
        <taxon>Exophiala</taxon>
    </lineage>
</organism>
<keyword evidence="5 11" id="KW-0863">Zinc-finger</keyword>
<accession>A0A0D2BLE9</accession>
<keyword evidence="7" id="KW-0347">Helicase</keyword>
<dbReference type="AlphaFoldDB" id="A0A0D2BLE9"/>
<feature type="compositionally biased region" description="Basic residues" evidence="12">
    <location>
        <begin position="43"/>
        <end position="52"/>
    </location>
</feature>
<evidence type="ECO:0000259" key="13">
    <source>
        <dbReference type="PROSITE" id="PS50089"/>
    </source>
</evidence>
<dbReference type="PANTHER" id="PTHR45626">
    <property type="entry name" value="TRANSCRIPTION TERMINATION FACTOR 2-RELATED"/>
    <property type="match status" value="1"/>
</dbReference>
<dbReference type="Pfam" id="PF00271">
    <property type="entry name" value="Helicase_C"/>
    <property type="match status" value="1"/>
</dbReference>
<dbReference type="InterPro" id="IPR000330">
    <property type="entry name" value="SNF2_N"/>
</dbReference>
<evidence type="ECO:0000256" key="9">
    <source>
        <dbReference type="ARBA" id="ARBA00022840"/>
    </source>
</evidence>
<keyword evidence="6" id="KW-0378">Hydrolase</keyword>
<feature type="domain" description="RING-type" evidence="13">
    <location>
        <begin position="723"/>
        <end position="761"/>
    </location>
</feature>
<dbReference type="SMART" id="SM00487">
    <property type="entry name" value="DEXDc"/>
    <property type="match status" value="1"/>
</dbReference>
<comment type="subcellular location">
    <subcellularLocation>
        <location evidence="1">Nucleus</location>
    </subcellularLocation>
</comment>
<dbReference type="OrthoDB" id="448448at2759"/>
<dbReference type="InterPro" id="IPR014905">
    <property type="entry name" value="HIRAN"/>
</dbReference>
<dbReference type="SUPFAM" id="SSF52540">
    <property type="entry name" value="P-loop containing nucleoside triphosphate hydrolases"/>
    <property type="match status" value="2"/>
</dbReference>
<dbReference type="GO" id="GO:0004386">
    <property type="term" value="F:helicase activity"/>
    <property type="evidence" value="ECO:0007669"/>
    <property type="project" value="UniProtKB-KW"/>
</dbReference>
<dbReference type="Pfam" id="PF08797">
    <property type="entry name" value="HIRAN"/>
    <property type="match status" value="1"/>
</dbReference>
<comment type="similarity">
    <text evidence="2">Belongs to the SNF2/RAD54 helicase family.</text>
</comment>
<dbReference type="VEuPathDB" id="FungiDB:PV06_09216"/>
<keyword evidence="8" id="KW-0862">Zinc</keyword>
<evidence type="ECO:0000256" key="5">
    <source>
        <dbReference type="ARBA" id="ARBA00022771"/>
    </source>
</evidence>
<evidence type="ECO:0000256" key="4">
    <source>
        <dbReference type="ARBA" id="ARBA00022741"/>
    </source>
</evidence>
<protein>
    <submittedName>
        <fullName evidence="16">Uncharacterized protein</fullName>
    </submittedName>
</protein>
<dbReference type="GO" id="GO:0005634">
    <property type="term" value="C:nucleus"/>
    <property type="evidence" value="ECO:0007669"/>
    <property type="project" value="UniProtKB-SubCell"/>
</dbReference>
<dbReference type="PROSITE" id="PS51192">
    <property type="entry name" value="HELICASE_ATP_BIND_1"/>
    <property type="match status" value="1"/>
</dbReference>
<dbReference type="Gene3D" id="3.30.70.2330">
    <property type="match status" value="1"/>
</dbReference>
<dbReference type="Gene3D" id="3.40.50.10810">
    <property type="entry name" value="Tandem AAA-ATPase domain"/>
    <property type="match status" value="1"/>
</dbReference>
<keyword evidence="3" id="KW-0479">Metal-binding</keyword>
<evidence type="ECO:0000256" key="11">
    <source>
        <dbReference type="PROSITE-ProRule" id="PRU00175"/>
    </source>
</evidence>
<dbReference type="InterPro" id="IPR001650">
    <property type="entry name" value="Helicase_C-like"/>
</dbReference>
<keyword evidence="10" id="KW-0539">Nucleus</keyword>
<evidence type="ECO:0000256" key="8">
    <source>
        <dbReference type="ARBA" id="ARBA00022833"/>
    </source>
</evidence>
<keyword evidence="9" id="KW-0067">ATP-binding</keyword>
<evidence type="ECO:0000313" key="16">
    <source>
        <dbReference type="EMBL" id="KIW38232.1"/>
    </source>
</evidence>
<evidence type="ECO:0000259" key="15">
    <source>
        <dbReference type="PROSITE" id="PS51194"/>
    </source>
</evidence>
<dbReference type="GO" id="GO:0008094">
    <property type="term" value="F:ATP-dependent activity, acting on DNA"/>
    <property type="evidence" value="ECO:0007669"/>
    <property type="project" value="TreeGrafter"/>
</dbReference>
<sequence>MLDIMPRILPPSFPTPGSTKNMPKRKIETVDLTGDDNDLPRPPRAKVPKQKSSHSSQRYRAPLPTPPSSSQPSSSSHHSKHNSSVQTYRSSERDLWLSTQEQEADIAREIVLTEDFDDDVYESYQLYGILDTKIVGCRFYHGQATTGEYVKVKREPGNPYDSNAIRIDNVLRDQIGHINRQVAAKLAPLMDSGQLLVEGCLTGAQTFYDCPIGLKLFGTSDPIAASALARRMQELRLPLNQYGQFKRRLQEQEKERKSREKAAAVMAWKGNAVYGHQASNKYSNLSPSTIGGSQPSESMDQILNGTTTFNPRDVQDMLHRIGAGEDILEKMPMAEQPTQLATHLLPYQRQGLQWMLDHEFPTLPQKSDDVVQMWKKNGKFYTNIATNFTFSKAPELASGGILADDMGLGKTIQIISLLMADPHRNGQPTLIIAPLGVMSNWSHQASLHVRKKYTPRILTYHGAENKDLSREELQKYDLVITTYQTMTQELFPNRSSEPIKTPAAKGLFSITWRRLVLDEGHQIRNPKTKMALAASKLDARSRWVLTGTPIVNNLKDLYSHVKFLRLSGGLAEFEIFNSALIRPLKNGDGNSRLLLQALMSTLCLRRMKDMKFIDLKLPGLSFHKYTVRFLPHEQERYDAFKAEGQGLLQAVKVKKGENNMTHLLEVLLRLRQTCNHWKMCGDERVRKLLELVEGDTTVDVLNPANRKALQDLLQLRIDSQEDCCVCLDTLKSPVITGCAHVFCRDCIERVITTQQKCPMCRAPLEEKEKLVEPAAGIGEGDDERDVDIDPETSSSKIEALVKLLKAADAEAEGKTVVFSQWTSFLDIVQAQLLRDGLNFTRLDGKMNSARRDAAMDILNNDASCKIMLASLSVCSVGLNLVAANQVILADSWWAPAIEDQAVDRVYRLGQTRDCKVVRLIVEGTIEDEVLEIQARKRKLASEAFGERDAGMKRQERTGTLRDIERLLS</sequence>
<dbReference type="GO" id="GO:0003676">
    <property type="term" value="F:nucleic acid binding"/>
    <property type="evidence" value="ECO:0007669"/>
    <property type="project" value="InterPro"/>
</dbReference>
<dbReference type="Proteomes" id="UP000053342">
    <property type="component" value="Unassembled WGS sequence"/>
</dbReference>
<gene>
    <name evidence="16" type="ORF">PV06_09216</name>
</gene>
<dbReference type="GeneID" id="27361290"/>
<feature type="domain" description="Helicase C-terminal" evidence="15">
    <location>
        <begin position="796"/>
        <end position="959"/>
    </location>
</feature>
<dbReference type="PROSITE" id="PS50089">
    <property type="entry name" value="ZF_RING_2"/>
    <property type="match status" value="1"/>
</dbReference>
<name>A0A0D2BLE9_9EURO</name>
<dbReference type="SMART" id="SM00184">
    <property type="entry name" value="RING"/>
    <property type="match status" value="1"/>
</dbReference>
<dbReference type="InterPro" id="IPR001841">
    <property type="entry name" value="Znf_RING"/>
</dbReference>
<evidence type="ECO:0000259" key="14">
    <source>
        <dbReference type="PROSITE" id="PS51192"/>
    </source>
</evidence>
<dbReference type="GO" id="GO:0006281">
    <property type="term" value="P:DNA repair"/>
    <property type="evidence" value="ECO:0007669"/>
    <property type="project" value="TreeGrafter"/>
</dbReference>
<keyword evidence="17" id="KW-1185">Reference proteome</keyword>
<reference evidence="16 17" key="1">
    <citation type="submission" date="2015-01" db="EMBL/GenBank/DDBJ databases">
        <title>The Genome Sequence of Exophiala oligosperma CBS72588.</title>
        <authorList>
            <consortium name="The Broad Institute Genomics Platform"/>
            <person name="Cuomo C."/>
            <person name="de Hoog S."/>
            <person name="Gorbushina A."/>
            <person name="Stielow B."/>
            <person name="Teixiera M."/>
            <person name="Abouelleil A."/>
            <person name="Chapman S.B."/>
            <person name="Priest M."/>
            <person name="Young S.K."/>
            <person name="Wortman J."/>
            <person name="Nusbaum C."/>
            <person name="Birren B."/>
        </authorList>
    </citation>
    <scope>NUCLEOTIDE SEQUENCE [LARGE SCALE GENOMIC DNA]</scope>
    <source>
        <strain evidence="16 17">CBS 72588</strain>
    </source>
</reference>
<dbReference type="Gene3D" id="3.30.40.10">
    <property type="entry name" value="Zinc/RING finger domain, C3HC4 (zinc finger)"/>
    <property type="match status" value="1"/>
</dbReference>
<dbReference type="GO" id="GO:0005524">
    <property type="term" value="F:ATP binding"/>
    <property type="evidence" value="ECO:0007669"/>
    <property type="project" value="UniProtKB-KW"/>
</dbReference>
<dbReference type="InterPro" id="IPR014001">
    <property type="entry name" value="Helicase_ATP-bd"/>
</dbReference>
<evidence type="ECO:0000256" key="12">
    <source>
        <dbReference type="SAM" id="MobiDB-lite"/>
    </source>
</evidence>
<dbReference type="SUPFAM" id="SSF57850">
    <property type="entry name" value="RING/U-box"/>
    <property type="match status" value="1"/>
</dbReference>
<dbReference type="InterPro" id="IPR038718">
    <property type="entry name" value="SNF2-like_sf"/>
</dbReference>
<dbReference type="InterPro" id="IPR017907">
    <property type="entry name" value="Znf_RING_CS"/>
</dbReference>
<dbReference type="InterPro" id="IPR050628">
    <property type="entry name" value="SNF2_RAD54_helicase_TF"/>
</dbReference>
<dbReference type="RefSeq" id="XP_016258448.1">
    <property type="nucleotide sequence ID" value="XM_016410641.1"/>
</dbReference>
<evidence type="ECO:0000256" key="7">
    <source>
        <dbReference type="ARBA" id="ARBA00022806"/>
    </source>
</evidence>
<dbReference type="STRING" id="215243.A0A0D2BLE9"/>
<dbReference type="InterPro" id="IPR013083">
    <property type="entry name" value="Znf_RING/FYVE/PHD"/>
</dbReference>
<dbReference type="Gene3D" id="3.40.50.300">
    <property type="entry name" value="P-loop containing nucleotide triphosphate hydrolases"/>
    <property type="match status" value="1"/>
</dbReference>
<feature type="domain" description="Helicase ATP-binding" evidence="14">
    <location>
        <begin position="391"/>
        <end position="567"/>
    </location>
</feature>
<dbReference type="GO" id="GO:0016818">
    <property type="term" value="F:hydrolase activity, acting on acid anhydrides, in phosphorus-containing anhydrides"/>
    <property type="evidence" value="ECO:0007669"/>
    <property type="project" value="InterPro"/>
</dbReference>
<dbReference type="PANTHER" id="PTHR45626:SF11">
    <property type="entry name" value="FAMILY HELICASE, PUTATIVE (AFU_ORTHOLOGUE AFUA_5G06590)-RELATED"/>
    <property type="match status" value="1"/>
</dbReference>
<evidence type="ECO:0000256" key="1">
    <source>
        <dbReference type="ARBA" id="ARBA00004123"/>
    </source>
</evidence>
<dbReference type="PROSITE" id="PS00518">
    <property type="entry name" value="ZF_RING_1"/>
    <property type="match status" value="1"/>
</dbReference>
<proteinExistence type="inferred from homology"/>
<dbReference type="SMART" id="SM00910">
    <property type="entry name" value="HIRAN"/>
    <property type="match status" value="1"/>
</dbReference>
<feature type="region of interest" description="Disordered" evidence="12">
    <location>
        <begin position="1"/>
        <end position="87"/>
    </location>
</feature>
<dbReference type="Pfam" id="PF13923">
    <property type="entry name" value="zf-C3HC4_2"/>
    <property type="match status" value="1"/>
</dbReference>
<dbReference type="CDD" id="cd18793">
    <property type="entry name" value="SF2_C_SNF"/>
    <property type="match status" value="1"/>
</dbReference>
<dbReference type="CDD" id="cd16509">
    <property type="entry name" value="RING-HC_HLTF"/>
    <property type="match status" value="1"/>
</dbReference>
<dbReference type="GO" id="GO:0008270">
    <property type="term" value="F:zinc ion binding"/>
    <property type="evidence" value="ECO:0007669"/>
    <property type="project" value="UniProtKB-KW"/>
</dbReference>
<evidence type="ECO:0000313" key="17">
    <source>
        <dbReference type="Proteomes" id="UP000053342"/>
    </source>
</evidence>
<dbReference type="HOGENOM" id="CLU_000315_2_5_1"/>